<gene>
    <name evidence="2" type="ORF">D3Z33_11980</name>
</gene>
<feature type="transmembrane region" description="Helical" evidence="1">
    <location>
        <begin position="97"/>
        <end position="118"/>
    </location>
</feature>
<dbReference type="AlphaFoldDB" id="A0A845QZH5"/>
<accession>A0A845QZH5</accession>
<feature type="transmembrane region" description="Helical" evidence="1">
    <location>
        <begin position="66"/>
        <end position="85"/>
    </location>
</feature>
<keyword evidence="3" id="KW-1185">Reference proteome</keyword>
<reference evidence="2 3" key="1">
    <citation type="submission" date="2018-08" db="EMBL/GenBank/DDBJ databases">
        <title>Murine metabolic-syndrome-specific gut microbial biobank.</title>
        <authorList>
            <person name="Liu C."/>
        </authorList>
    </citation>
    <scope>NUCLEOTIDE SEQUENCE [LARGE SCALE GENOMIC DNA]</scope>
    <source>
        <strain evidence="2 3">583</strain>
    </source>
</reference>
<evidence type="ECO:0000313" key="2">
    <source>
        <dbReference type="EMBL" id="NBI07570.1"/>
    </source>
</evidence>
<organism evidence="2 3">
    <name type="scientific">Senegalia massiliensis</name>
    <dbReference type="NCBI Taxonomy" id="1720316"/>
    <lineage>
        <taxon>Bacteria</taxon>
        <taxon>Bacillati</taxon>
        <taxon>Bacillota</taxon>
        <taxon>Clostridia</taxon>
        <taxon>Eubacteriales</taxon>
        <taxon>Clostridiaceae</taxon>
        <taxon>Senegalia</taxon>
    </lineage>
</organism>
<sequence length="131" mass="15194">MKNNKLKAIIIIYIFIGFLHSIINLIGIYVTKYNQNRELSILFIVLYVVSLIISSYILVRHSCNKKYLIIACIFTMGVPFSNLIVESIIRFKRADMFFFNISPIITIAILLLSTYMGVKNIHIGRLFEKNK</sequence>
<dbReference type="Proteomes" id="UP000467132">
    <property type="component" value="Unassembled WGS sequence"/>
</dbReference>
<feature type="transmembrane region" description="Helical" evidence="1">
    <location>
        <begin position="9"/>
        <end position="29"/>
    </location>
</feature>
<keyword evidence="1" id="KW-0812">Transmembrane</keyword>
<keyword evidence="1" id="KW-1133">Transmembrane helix</keyword>
<feature type="transmembrane region" description="Helical" evidence="1">
    <location>
        <begin position="41"/>
        <end position="59"/>
    </location>
</feature>
<evidence type="ECO:0000256" key="1">
    <source>
        <dbReference type="SAM" id="Phobius"/>
    </source>
</evidence>
<proteinExistence type="predicted"/>
<dbReference type="RefSeq" id="WP_160198038.1">
    <property type="nucleotide sequence ID" value="NZ_QXXA01000013.1"/>
</dbReference>
<keyword evidence="1" id="KW-0472">Membrane</keyword>
<evidence type="ECO:0000313" key="3">
    <source>
        <dbReference type="Proteomes" id="UP000467132"/>
    </source>
</evidence>
<name>A0A845QZH5_9CLOT</name>
<protein>
    <submittedName>
        <fullName evidence="2">Uncharacterized protein</fullName>
    </submittedName>
</protein>
<comment type="caution">
    <text evidence="2">The sequence shown here is derived from an EMBL/GenBank/DDBJ whole genome shotgun (WGS) entry which is preliminary data.</text>
</comment>
<dbReference type="EMBL" id="QXXA01000013">
    <property type="protein sequence ID" value="NBI07570.1"/>
    <property type="molecule type" value="Genomic_DNA"/>
</dbReference>